<sequence length="102" mass="12153">MVENEKVKLIGSEKISELFGIGSDIYNEITNFLEKQAKLDELEFQKKYRLWKSIFKRIYGNDIDHSLFLKHSYFALILKLLVVRKLDAQGKENLKKLYQFHN</sequence>
<protein>
    <submittedName>
        <fullName evidence="1">Uncharacterized protein</fullName>
    </submittedName>
</protein>
<proteinExistence type="predicted"/>
<accession>X1IGF9</accession>
<reference evidence="1" key="1">
    <citation type="journal article" date="2014" name="Front. Microbiol.">
        <title>High frequency of phylogenetically diverse reductive dehalogenase-homologous genes in deep subseafloor sedimentary metagenomes.</title>
        <authorList>
            <person name="Kawai M."/>
            <person name="Futagami T."/>
            <person name="Toyoda A."/>
            <person name="Takaki Y."/>
            <person name="Nishi S."/>
            <person name="Hori S."/>
            <person name="Arai W."/>
            <person name="Tsubouchi T."/>
            <person name="Morono Y."/>
            <person name="Uchiyama I."/>
            <person name="Ito T."/>
            <person name="Fujiyama A."/>
            <person name="Inagaki F."/>
            <person name="Takami H."/>
        </authorList>
    </citation>
    <scope>NUCLEOTIDE SEQUENCE</scope>
    <source>
        <strain evidence="1">Expedition CK06-06</strain>
    </source>
</reference>
<dbReference type="AlphaFoldDB" id="X1IGF9"/>
<organism evidence="1">
    <name type="scientific">marine sediment metagenome</name>
    <dbReference type="NCBI Taxonomy" id="412755"/>
    <lineage>
        <taxon>unclassified sequences</taxon>
        <taxon>metagenomes</taxon>
        <taxon>ecological metagenomes</taxon>
    </lineage>
</organism>
<feature type="non-terminal residue" evidence="1">
    <location>
        <position position="102"/>
    </location>
</feature>
<evidence type="ECO:0000313" key="1">
    <source>
        <dbReference type="EMBL" id="GAH56653.1"/>
    </source>
</evidence>
<gene>
    <name evidence="1" type="ORF">S03H2_30500</name>
</gene>
<name>X1IGF9_9ZZZZ</name>
<dbReference type="EMBL" id="BARU01018451">
    <property type="protein sequence ID" value="GAH56653.1"/>
    <property type="molecule type" value="Genomic_DNA"/>
</dbReference>
<comment type="caution">
    <text evidence="1">The sequence shown here is derived from an EMBL/GenBank/DDBJ whole genome shotgun (WGS) entry which is preliminary data.</text>
</comment>